<reference evidence="3" key="2">
    <citation type="submission" date="2015-06" db="UniProtKB">
        <authorList>
            <consortium name="EnsemblPlants"/>
        </authorList>
    </citation>
    <scope>IDENTIFICATION</scope>
    <source>
        <strain evidence="3">DM1-3 516 R44</strain>
    </source>
</reference>
<feature type="domain" description="Disease resistance protein Roq1-like winged-helix" evidence="2">
    <location>
        <begin position="2"/>
        <end position="34"/>
    </location>
</feature>
<proteinExistence type="predicted"/>
<dbReference type="Pfam" id="PF23282">
    <property type="entry name" value="WHD_ROQ1"/>
    <property type="match status" value="1"/>
</dbReference>
<reference evidence="4" key="1">
    <citation type="journal article" date="2011" name="Nature">
        <title>Genome sequence and analysis of the tuber crop potato.</title>
        <authorList>
            <consortium name="The Potato Genome Sequencing Consortium"/>
        </authorList>
    </citation>
    <scope>NUCLEOTIDE SEQUENCE [LARGE SCALE GENOMIC DNA]</scope>
    <source>
        <strain evidence="4">cv. DM1-3 516 R44</strain>
    </source>
</reference>
<dbReference type="InParanoid" id="M1AGG1"/>
<dbReference type="AlphaFoldDB" id="M1AGG1"/>
<keyword evidence="1" id="KW-0677">Repeat</keyword>
<dbReference type="InterPro" id="IPR058192">
    <property type="entry name" value="WHD_ROQ1-like"/>
</dbReference>
<evidence type="ECO:0000256" key="1">
    <source>
        <dbReference type="ARBA" id="ARBA00022737"/>
    </source>
</evidence>
<sequence>MDHLIEKSLLSIDLNNRIVMHNMIREMGENVIREEYANSRIWLPEEVSDLLKGKLVSNI</sequence>
<evidence type="ECO:0000313" key="3">
    <source>
        <dbReference type="EnsemblPlants" id="PGSC0003DMT400022262"/>
    </source>
</evidence>
<keyword evidence="4" id="KW-1185">Reference proteome</keyword>
<organism evidence="3 4">
    <name type="scientific">Solanum tuberosum</name>
    <name type="common">Potato</name>
    <dbReference type="NCBI Taxonomy" id="4113"/>
    <lineage>
        <taxon>Eukaryota</taxon>
        <taxon>Viridiplantae</taxon>
        <taxon>Streptophyta</taxon>
        <taxon>Embryophyta</taxon>
        <taxon>Tracheophyta</taxon>
        <taxon>Spermatophyta</taxon>
        <taxon>Magnoliopsida</taxon>
        <taxon>eudicotyledons</taxon>
        <taxon>Gunneridae</taxon>
        <taxon>Pentapetalae</taxon>
        <taxon>asterids</taxon>
        <taxon>lamiids</taxon>
        <taxon>Solanales</taxon>
        <taxon>Solanaceae</taxon>
        <taxon>Solanoideae</taxon>
        <taxon>Solaneae</taxon>
        <taxon>Solanum</taxon>
    </lineage>
</organism>
<evidence type="ECO:0000259" key="2">
    <source>
        <dbReference type="Pfam" id="PF23282"/>
    </source>
</evidence>
<accession>M1AGG1</accession>
<dbReference type="PaxDb" id="4113-PGSC0003DMT400022262"/>
<dbReference type="Gramene" id="PGSC0003DMT400022262">
    <property type="protein sequence ID" value="PGSC0003DMT400022262"/>
    <property type="gene ID" value="PGSC0003DMG400008636"/>
</dbReference>
<dbReference type="EnsemblPlants" id="PGSC0003DMT400022262">
    <property type="protein sequence ID" value="PGSC0003DMT400022262"/>
    <property type="gene ID" value="PGSC0003DMG400008636"/>
</dbReference>
<name>M1AGG1_SOLTU</name>
<dbReference type="HOGENOM" id="CLU_2965483_0_0_1"/>
<dbReference type="Proteomes" id="UP000011115">
    <property type="component" value="Unassembled WGS sequence"/>
</dbReference>
<evidence type="ECO:0000313" key="4">
    <source>
        <dbReference type="Proteomes" id="UP000011115"/>
    </source>
</evidence>
<protein>
    <recommendedName>
        <fullName evidence="2">Disease resistance protein Roq1-like winged-helix domain-containing protein</fullName>
    </recommendedName>
</protein>